<sequence length="134" mass="15229">MLQLVAQLCQYAFRYVGRLLGDKVNTDALGTDEADNLLNLIQKGLRCILKNQMCFVKEKDHLGFIQIACFRHHFVELGKHPQQEGGVEQRALEKLGSVQQVDNTAAVFCRSKPVLDIKCRFAKENIRTLVLQTQ</sequence>
<organism evidence="1">
    <name type="scientific">Phascolarctobacterium succinatutens CAG:287</name>
    <dbReference type="NCBI Taxonomy" id="1263101"/>
    <lineage>
        <taxon>Bacteria</taxon>
        <taxon>Bacillati</taxon>
        <taxon>Bacillota</taxon>
        <taxon>Negativicutes</taxon>
        <taxon>Acidaminococcales</taxon>
        <taxon>Acidaminococcaceae</taxon>
        <taxon>Phascolarctobacterium</taxon>
    </lineage>
</organism>
<reference evidence="1" key="1">
    <citation type="submission" date="2012-11" db="EMBL/GenBank/DDBJ databases">
        <title>Dependencies among metagenomic species, viruses, plasmids and units of genetic variation.</title>
        <authorList>
            <person name="Nielsen H.B."/>
            <person name="Almeida M."/>
            <person name="Juncker A.S."/>
            <person name="Rasmussen S."/>
            <person name="Li J."/>
            <person name="Sunagawa S."/>
            <person name="Plichta D."/>
            <person name="Gautier L."/>
            <person name="Le Chatelier E."/>
            <person name="Peletier E."/>
            <person name="Bonde I."/>
            <person name="Nielsen T."/>
            <person name="Manichanh C."/>
            <person name="Arumugam M."/>
            <person name="Batto J."/>
            <person name="Santos M.B.Q.D."/>
            <person name="Blom N."/>
            <person name="Borruel N."/>
            <person name="Burgdorf K.S."/>
            <person name="Boumezbeur F."/>
            <person name="Casellas F."/>
            <person name="Dore J."/>
            <person name="Guarner F."/>
            <person name="Hansen T."/>
            <person name="Hildebrand F."/>
            <person name="Kaas R.S."/>
            <person name="Kennedy S."/>
            <person name="Kristiansen K."/>
            <person name="Kultima J.R."/>
            <person name="Leonard P."/>
            <person name="Levenez F."/>
            <person name="Lund O."/>
            <person name="Moumen B."/>
            <person name="Le Paslier D."/>
            <person name="Pons N."/>
            <person name="Pedersen O."/>
            <person name="Prifti E."/>
            <person name="Qin J."/>
            <person name="Raes J."/>
            <person name="Tap J."/>
            <person name="Tims S."/>
            <person name="Ussery D.W."/>
            <person name="Yamada T."/>
            <person name="MetaHit consortium"/>
            <person name="Renault P."/>
            <person name="Sicheritz-Ponten T."/>
            <person name="Bork P."/>
            <person name="Wang J."/>
            <person name="Brunak S."/>
            <person name="Ehrlich S.D."/>
        </authorList>
    </citation>
    <scope>NUCLEOTIDE SEQUENCE [LARGE SCALE GENOMIC DNA]</scope>
</reference>
<evidence type="ECO:0000313" key="1">
    <source>
        <dbReference type="EMBL" id="CDD13003.1"/>
    </source>
</evidence>
<dbReference type="HOGENOM" id="CLU_1894253_0_0_9"/>
<accession>R6WP59</accession>
<proteinExistence type="predicted"/>
<dbReference type="EMBL" id="CBGL010000141">
    <property type="protein sequence ID" value="CDD13003.1"/>
    <property type="molecule type" value="Genomic_DNA"/>
</dbReference>
<dbReference type="Proteomes" id="UP000014937">
    <property type="component" value="Unassembled WGS sequence"/>
</dbReference>
<gene>
    <name evidence="1" type="ORF">BN587_01380</name>
</gene>
<dbReference type="AlphaFoldDB" id="R6WP59"/>
<protein>
    <submittedName>
        <fullName evidence="1">Hydrophilic protein</fullName>
    </submittedName>
</protein>
<comment type="caution">
    <text evidence="1">The sequence shown here is derived from an EMBL/GenBank/DDBJ whole genome shotgun (WGS) entry which is preliminary data.</text>
</comment>
<name>R6WP59_9FIRM</name>